<protein>
    <submittedName>
        <fullName evidence="2">Uncharacterized protein</fullName>
    </submittedName>
</protein>
<gene>
    <name evidence="2" type="ordered locus">GYO_1744</name>
</gene>
<accession>G4NVM6</accession>
<evidence type="ECO:0000256" key="1">
    <source>
        <dbReference type="SAM" id="Phobius"/>
    </source>
</evidence>
<feature type="transmembrane region" description="Helical" evidence="1">
    <location>
        <begin position="56"/>
        <end position="77"/>
    </location>
</feature>
<dbReference type="AlphaFoldDB" id="G4NVM6"/>
<organism evidence="2 3">
    <name type="scientific">Bacillus spizizenii (strain DSM 15029 / JCM 12233 / NBRC 101239 / NRRL B-23049 / TU-B-10)</name>
    <name type="common">Bacillus subtilis subsp. spizizenii</name>
    <dbReference type="NCBI Taxonomy" id="1052585"/>
    <lineage>
        <taxon>Bacteria</taxon>
        <taxon>Bacillati</taxon>
        <taxon>Bacillota</taxon>
        <taxon>Bacilli</taxon>
        <taxon>Bacillales</taxon>
        <taxon>Bacillaceae</taxon>
        <taxon>Bacillus</taxon>
    </lineage>
</organism>
<proteinExistence type="predicted"/>
<keyword evidence="1" id="KW-0812">Transmembrane</keyword>
<keyword evidence="1" id="KW-1133">Transmembrane helix</keyword>
<dbReference type="EMBL" id="CP002905">
    <property type="protein sequence ID" value="AEP86384.1"/>
    <property type="molecule type" value="Genomic_DNA"/>
</dbReference>
<sequence length="80" mass="9340">MRRDVHSESLHIAKFQKKILMKLQKKSFPDSAGIPKKIIIVCMTFKKSLKLIKNSFFTFFLFLNSAVKMPSCPTLWYDAQ</sequence>
<keyword evidence="1" id="KW-0472">Membrane</keyword>
<dbReference type="KEGG" id="bst:GYO_1744"/>
<dbReference type="STRING" id="1052585.GYO_1744"/>
<name>G4NVM6_BACS4</name>
<evidence type="ECO:0000313" key="2">
    <source>
        <dbReference type="EMBL" id="AEP86384.1"/>
    </source>
</evidence>
<evidence type="ECO:0000313" key="3">
    <source>
        <dbReference type="Proteomes" id="UP000002651"/>
    </source>
</evidence>
<dbReference type="Proteomes" id="UP000002651">
    <property type="component" value="Chromosome"/>
</dbReference>
<keyword evidence="3" id="KW-1185">Reference proteome</keyword>
<dbReference type="HOGENOM" id="CLU_2731594_0_0_9"/>
<reference evidence="2 3" key="1">
    <citation type="journal article" date="2012" name="J. Bacteriol.">
        <title>Whole-genome sequences of Bacillus subtilis and close relatives.</title>
        <authorList>
            <person name="Earl A.M."/>
            <person name="Eppinger M."/>
            <person name="Fricke W.F."/>
            <person name="Rosovitz M.J."/>
            <person name="Rasko D.A."/>
            <person name="Daugherty S."/>
            <person name="Losick R."/>
            <person name="Kolter R."/>
            <person name="Ravel J."/>
        </authorList>
    </citation>
    <scope>NUCLEOTIDE SEQUENCE [LARGE SCALE GENOMIC DNA]</scope>
    <source>
        <strain evidence="3">DSM 15029 / JCM 12233 / NBRC 101239 / NRRL B-23049 / TU-B-10</strain>
    </source>
</reference>